<comment type="caution">
    <text evidence="1">The sequence shown here is derived from an EMBL/GenBank/DDBJ whole genome shotgun (WGS) entry which is preliminary data.</text>
</comment>
<reference evidence="1" key="1">
    <citation type="journal article" date="2014" name="Front. Microbiol.">
        <title>High frequency of phylogenetically diverse reductive dehalogenase-homologous genes in deep subseafloor sedimentary metagenomes.</title>
        <authorList>
            <person name="Kawai M."/>
            <person name="Futagami T."/>
            <person name="Toyoda A."/>
            <person name="Takaki Y."/>
            <person name="Nishi S."/>
            <person name="Hori S."/>
            <person name="Arai W."/>
            <person name="Tsubouchi T."/>
            <person name="Morono Y."/>
            <person name="Uchiyama I."/>
            <person name="Ito T."/>
            <person name="Fujiyama A."/>
            <person name="Inagaki F."/>
            <person name="Takami H."/>
        </authorList>
    </citation>
    <scope>NUCLEOTIDE SEQUENCE</scope>
    <source>
        <strain evidence="1">Expedition CK06-06</strain>
    </source>
</reference>
<evidence type="ECO:0000313" key="1">
    <source>
        <dbReference type="EMBL" id="GAH37855.1"/>
    </source>
</evidence>
<sequence>MSKKNTREFTFFCECGKLNCIQLELSSFSQEVRANIHTRVKINKNVFESIGTMQHKIKILK</sequence>
<proteinExistence type="predicted"/>
<name>X1FZ68_9ZZZZ</name>
<organism evidence="1">
    <name type="scientific">marine sediment metagenome</name>
    <dbReference type="NCBI Taxonomy" id="412755"/>
    <lineage>
        <taxon>unclassified sequences</taxon>
        <taxon>metagenomes</taxon>
        <taxon>ecological metagenomes</taxon>
    </lineage>
</organism>
<gene>
    <name evidence="1" type="ORF">S03H2_10811</name>
</gene>
<dbReference type="EMBL" id="BARU01005538">
    <property type="protein sequence ID" value="GAH37855.1"/>
    <property type="molecule type" value="Genomic_DNA"/>
</dbReference>
<protein>
    <submittedName>
        <fullName evidence="1">Uncharacterized protein</fullName>
    </submittedName>
</protein>
<dbReference type="AlphaFoldDB" id="X1FZ68"/>
<accession>X1FZ68</accession>